<evidence type="ECO:0000313" key="3">
    <source>
        <dbReference type="Proteomes" id="UP000251993"/>
    </source>
</evidence>
<gene>
    <name evidence="2" type="ORF">DR864_24885</name>
</gene>
<dbReference type="Gene3D" id="2.120.10.10">
    <property type="match status" value="1"/>
</dbReference>
<reference evidence="2 3" key="1">
    <citation type="submission" date="2018-07" db="EMBL/GenBank/DDBJ databases">
        <title>Genome sequencing of Runella.</title>
        <authorList>
            <person name="Baek M.-G."/>
            <person name="Yi H."/>
        </authorList>
    </citation>
    <scope>NUCLEOTIDE SEQUENCE [LARGE SCALE GENOMIC DNA]</scope>
    <source>
        <strain evidence="2 3">HYN0085</strain>
    </source>
</reference>
<protein>
    <submittedName>
        <fullName evidence="2">Exo-alpha-sialidase</fullName>
    </submittedName>
</protein>
<dbReference type="InterPro" id="IPR036278">
    <property type="entry name" value="Sialidase_sf"/>
</dbReference>
<keyword evidence="3" id="KW-1185">Reference proteome</keyword>
<dbReference type="InterPro" id="IPR011040">
    <property type="entry name" value="Sialidase"/>
</dbReference>
<sequence>MKYLLVSSLILSLSLFGFSTIINRKTTAVSNEKFTGATPRFTTDHRGNPVLSWVEKDGDKALFYFSISENDGQTFGKKIRINAPTELTVHAEGMPRVAFKGDGSIWATFEIKKPTKEAPRAADLMYVVSTDKGQSWSAPKAVHKDTTPGKGHSFSDMIRLPNGELGFVWLDEKMGKYEGRSVKFVQTLPNGGFSEEVVVDSNACQCCRTVLFIDTNKNIHLTYRDLLADGTRDMSHAVSTDGGKTFTQPQLVYKDRWKINACPHTGPSMTQSGNDFFVTWFSGKSENHEAGVRIVKLGEEKLFSANLTVRAKHPQIATLNGNLAIVWDESVEKDGEFFTKIALRIIDKNGKETTTFLTADHENASYPVLIPTLNGLMLAYEWQAKGAEKAVIVSQLVEVL</sequence>
<dbReference type="RefSeq" id="WP_114069501.1">
    <property type="nucleotide sequence ID" value="NZ_CP030850.1"/>
</dbReference>
<dbReference type="OrthoDB" id="9764969at2"/>
<evidence type="ECO:0000313" key="2">
    <source>
        <dbReference type="EMBL" id="AXE20739.1"/>
    </source>
</evidence>
<dbReference type="EMBL" id="CP030850">
    <property type="protein sequence ID" value="AXE20739.1"/>
    <property type="molecule type" value="Genomic_DNA"/>
</dbReference>
<dbReference type="AlphaFoldDB" id="A0A344TQ18"/>
<organism evidence="2 3">
    <name type="scientific">Runella rosea</name>
    <dbReference type="NCBI Taxonomy" id="2259595"/>
    <lineage>
        <taxon>Bacteria</taxon>
        <taxon>Pseudomonadati</taxon>
        <taxon>Bacteroidota</taxon>
        <taxon>Cytophagia</taxon>
        <taxon>Cytophagales</taxon>
        <taxon>Spirosomataceae</taxon>
        <taxon>Runella</taxon>
    </lineage>
</organism>
<dbReference type="Proteomes" id="UP000251993">
    <property type="component" value="Chromosome"/>
</dbReference>
<accession>A0A344TQ18</accession>
<feature type="domain" description="Sialidase" evidence="1">
    <location>
        <begin position="64"/>
        <end position="374"/>
    </location>
</feature>
<evidence type="ECO:0000259" key="1">
    <source>
        <dbReference type="Pfam" id="PF13088"/>
    </source>
</evidence>
<proteinExistence type="predicted"/>
<dbReference type="Pfam" id="PF13088">
    <property type="entry name" value="BNR_2"/>
    <property type="match status" value="1"/>
</dbReference>
<name>A0A344TQ18_9BACT</name>
<dbReference type="SUPFAM" id="SSF50939">
    <property type="entry name" value="Sialidases"/>
    <property type="match status" value="1"/>
</dbReference>
<dbReference type="CDD" id="cd15482">
    <property type="entry name" value="Sialidase_non-viral"/>
    <property type="match status" value="1"/>
</dbReference>
<dbReference type="KEGG" id="run:DR864_24885"/>